<comment type="caution">
    <text evidence="2">The sequence shown here is derived from an EMBL/GenBank/DDBJ whole genome shotgun (WGS) entry which is preliminary data.</text>
</comment>
<sequence>MQMVRRALRCRGLTGLFGLCSVSLGLTACPSGSCSLQLACFQMAHLAYSDNLHGLMAYSNPLGLAAYSAPLDDLTTYLFKRGIGPKEVRTCVLGS</sequence>
<proteinExistence type="predicted"/>
<organism evidence="2 3">
    <name type="scientific">Canavalia gladiata</name>
    <name type="common">Sword bean</name>
    <name type="synonym">Dolichos gladiatus</name>
    <dbReference type="NCBI Taxonomy" id="3824"/>
    <lineage>
        <taxon>Eukaryota</taxon>
        <taxon>Viridiplantae</taxon>
        <taxon>Streptophyta</taxon>
        <taxon>Embryophyta</taxon>
        <taxon>Tracheophyta</taxon>
        <taxon>Spermatophyta</taxon>
        <taxon>Magnoliopsida</taxon>
        <taxon>eudicotyledons</taxon>
        <taxon>Gunneridae</taxon>
        <taxon>Pentapetalae</taxon>
        <taxon>rosids</taxon>
        <taxon>fabids</taxon>
        <taxon>Fabales</taxon>
        <taxon>Fabaceae</taxon>
        <taxon>Papilionoideae</taxon>
        <taxon>50 kb inversion clade</taxon>
        <taxon>NPAAA clade</taxon>
        <taxon>indigoferoid/millettioid clade</taxon>
        <taxon>Phaseoleae</taxon>
        <taxon>Canavalia</taxon>
    </lineage>
</organism>
<reference evidence="2 3" key="1">
    <citation type="submission" date="2024-01" db="EMBL/GenBank/DDBJ databases">
        <title>The genomes of 5 underutilized Papilionoideae crops provide insights into root nodulation and disease resistanc.</title>
        <authorList>
            <person name="Jiang F."/>
        </authorList>
    </citation>
    <scope>NUCLEOTIDE SEQUENCE [LARGE SCALE GENOMIC DNA]</scope>
    <source>
        <strain evidence="2">LVBAO_FW01</strain>
        <tissue evidence="2">Leaves</tissue>
    </source>
</reference>
<keyword evidence="3" id="KW-1185">Reference proteome</keyword>
<feature type="chain" id="PRO_5042822728" evidence="1">
    <location>
        <begin position="26"/>
        <end position="95"/>
    </location>
</feature>
<evidence type="ECO:0000256" key="1">
    <source>
        <dbReference type="SAM" id="SignalP"/>
    </source>
</evidence>
<accession>A0AAN9LSY3</accession>
<dbReference type="AlphaFoldDB" id="A0AAN9LSY3"/>
<keyword evidence="1" id="KW-0732">Signal</keyword>
<name>A0AAN9LSY3_CANGL</name>
<gene>
    <name evidence="2" type="ORF">VNO77_20158</name>
</gene>
<dbReference type="EMBL" id="JAYMYQ010000004">
    <property type="protein sequence ID" value="KAK7339487.1"/>
    <property type="molecule type" value="Genomic_DNA"/>
</dbReference>
<evidence type="ECO:0000313" key="2">
    <source>
        <dbReference type="EMBL" id="KAK7339487.1"/>
    </source>
</evidence>
<feature type="signal peptide" evidence="1">
    <location>
        <begin position="1"/>
        <end position="25"/>
    </location>
</feature>
<dbReference type="Proteomes" id="UP001367508">
    <property type="component" value="Unassembled WGS sequence"/>
</dbReference>
<dbReference type="PROSITE" id="PS51257">
    <property type="entry name" value="PROKAR_LIPOPROTEIN"/>
    <property type="match status" value="1"/>
</dbReference>
<protein>
    <submittedName>
        <fullName evidence="2">Uncharacterized protein</fullName>
    </submittedName>
</protein>
<evidence type="ECO:0000313" key="3">
    <source>
        <dbReference type="Proteomes" id="UP001367508"/>
    </source>
</evidence>